<proteinExistence type="predicted"/>
<dbReference type="EMBL" id="PSQE01000008">
    <property type="protein sequence ID" value="RHN40383.1"/>
    <property type="molecule type" value="Genomic_DNA"/>
</dbReference>
<sequence>MISSEIRHLKCSRSCSAAIAVFLAKRNLNLIFEFECHHRSRLLVP</sequence>
<gene>
    <name evidence="1" type="ORF">MtrunA17_Chr8g0354161</name>
</gene>
<protein>
    <submittedName>
        <fullName evidence="1">Uncharacterized protein</fullName>
    </submittedName>
</protein>
<evidence type="ECO:0000313" key="2">
    <source>
        <dbReference type="Proteomes" id="UP000265566"/>
    </source>
</evidence>
<organism evidence="1 2">
    <name type="scientific">Medicago truncatula</name>
    <name type="common">Barrel medic</name>
    <name type="synonym">Medicago tribuloides</name>
    <dbReference type="NCBI Taxonomy" id="3880"/>
    <lineage>
        <taxon>Eukaryota</taxon>
        <taxon>Viridiplantae</taxon>
        <taxon>Streptophyta</taxon>
        <taxon>Embryophyta</taxon>
        <taxon>Tracheophyta</taxon>
        <taxon>Spermatophyta</taxon>
        <taxon>Magnoliopsida</taxon>
        <taxon>eudicotyledons</taxon>
        <taxon>Gunneridae</taxon>
        <taxon>Pentapetalae</taxon>
        <taxon>rosids</taxon>
        <taxon>fabids</taxon>
        <taxon>Fabales</taxon>
        <taxon>Fabaceae</taxon>
        <taxon>Papilionoideae</taxon>
        <taxon>50 kb inversion clade</taxon>
        <taxon>NPAAA clade</taxon>
        <taxon>Hologalegina</taxon>
        <taxon>IRL clade</taxon>
        <taxon>Trifolieae</taxon>
        <taxon>Medicago</taxon>
    </lineage>
</organism>
<dbReference type="Gramene" id="rna46530">
    <property type="protein sequence ID" value="RHN40383.1"/>
    <property type="gene ID" value="gene46530"/>
</dbReference>
<evidence type="ECO:0000313" key="1">
    <source>
        <dbReference type="EMBL" id="RHN40383.1"/>
    </source>
</evidence>
<comment type="caution">
    <text evidence="1">The sequence shown here is derived from an EMBL/GenBank/DDBJ whole genome shotgun (WGS) entry which is preliminary data.</text>
</comment>
<dbReference type="Proteomes" id="UP000265566">
    <property type="component" value="Chromosome 8"/>
</dbReference>
<accession>A0A396GIJ6</accession>
<name>A0A396GIJ6_MEDTR</name>
<dbReference type="AlphaFoldDB" id="A0A396GIJ6"/>
<reference evidence="2" key="1">
    <citation type="journal article" date="2018" name="Nat. Plants">
        <title>Whole-genome landscape of Medicago truncatula symbiotic genes.</title>
        <authorList>
            <person name="Pecrix Y."/>
            <person name="Staton S.E."/>
            <person name="Sallet E."/>
            <person name="Lelandais-Briere C."/>
            <person name="Moreau S."/>
            <person name="Carrere S."/>
            <person name="Blein T."/>
            <person name="Jardinaud M.F."/>
            <person name="Latrasse D."/>
            <person name="Zouine M."/>
            <person name="Zahm M."/>
            <person name="Kreplak J."/>
            <person name="Mayjonade B."/>
            <person name="Satge C."/>
            <person name="Perez M."/>
            <person name="Cauet S."/>
            <person name="Marande W."/>
            <person name="Chantry-Darmon C."/>
            <person name="Lopez-Roques C."/>
            <person name="Bouchez O."/>
            <person name="Berard A."/>
            <person name="Debelle F."/>
            <person name="Munos S."/>
            <person name="Bendahmane A."/>
            <person name="Berges H."/>
            <person name="Niebel A."/>
            <person name="Buitink J."/>
            <person name="Frugier F."/>
            <person name="Benhamed M."/>
            <person name="Crespi M."/>
            <person name="Gouzy J."/>
            <person name="Gamas P."/>
        </authorList>
    </citation>
    <scope>NUCLEOTIDE SEQUENCE [LARGE SCALE GENOMIC DNA]</scope>
    <source>
        <strain evidence="2">cv. Jemalong A17</strain>
    </source>
</reference>